<accession>A0A4Q1C5A0</accession>
<organism evidence="1 2">
    <name type="scientific">Oleiharenicola lentus</name>
    <dbReference type="NCBI Taxonomy" id="2508720"/>
    <lineage>
        <taxon>Bacteria</taxon>
        <taxon>Pseudomonadati</taxon>
        <taxon>Verrucomicrobiota</taxon>
        <taxon>Opitutia</taxon>
        <taxon>Opitutales</taxon>
        <taxon>Opitutaceae</taxon>
        <taxon>Oleiharenicola</taxon>
    </lineage>
</organism>
<dbReference type="Proteomes" id="UP000290218">
    <property type="component" value="Unassembled WGS sequence"/>
</dbReference>
<proteinExistence type="predicted"/>
<dbReference type="OrthoDB" id="282207at2"/>
<dbReference type="InterPro" id="IPR003737">
    <property type="entry name" value="GlcNAc_PI_deacetylase-related"/>
</dbReference>
<dbReference type="SUPFAM" id="SSF102588">
    <property type="entry name" value="LmbE-like"/>
    <property type="match status" value="1"/>
</dbReference>
<protein>
    <submittedName>
        <fullName evidence="1">PIG-L family deacetylase</fullName>
    </submittedName>
</protein>
<name>A0A4Q1C5A0_9BACT</name>
<evidence type="ECO:0000313" key="2">
    <source>
        <dbReference type="Proteomes" id="UP000290218"/>
    </source>
</evidence>
<dbReference type="Gene3D" id="3.40.50.10320">
    <property type="entry name" value="LmbE-like"/>
    <property type="match status" value="1"/>
</dbReference>
<keyword evidence="2" id="KW-1185">Reference proteome</keyword>
<reference evidence="1 2" key="1">
    <citation type="submission" date="2019-01" db="EMBL/GenBank/DDBJ databases">
        <title>Lacunisphaera sp. strain TWA-58.</title>
        <authorList>
            <person name="Chen W.-M."/>
        </authorList>
    </citation>
    <scope>NUCLEOTIDE SEQUENCE [LARGE SCALE GENOMIC DNA]</scope>
    <source>
        <strain evidence="1 2">TWA-58</strain>
    </source>
</reference>
<dbReference type="AlphaFoldDB" id="A0A4Q1C5A0"/>
<gene>
    <name evidence="1" type="ORF">ESB00_17535</name>
</gene>
<dbReference type="RefSeq" id="WP_129049203.1">
    <property type="nucleotide sequence ID" value="NZ_SDHX01000002.1"/>
</dbReference>
<dbReference type="EMBL" id="SDHX01000002">
    <property type="protein sequence ID" value="RXK53495.1"/>
    <property type="molecule type" value="Genomic_DNA"/>
</dbReference>
<comment type="caution">
    <text evidence="1">The sequence shown here is derived from an EMBL/GenBank/DDBJ whole genome shotgun (WGS) entry which is preliminary data.</text>
</comment>
<sequence>MLFSRPNADVFVPVGTLDPATALSKVTHLCIAAHQDDIEIMAHSGICDCLDSPEQHAFGGVIVTNGAGSPRTGAYAHMTDQEMQEVRRSEQRLAAKLGHYAVQIQLAHPSADVKAREHPGVTTDLHAILSQCRPEVLYLHNPADKHDTHVAVLARCLEVLRLLPADKLPSHVLGCEVWRDLDWLVDDDKIALDSGRRQDLSAEMLKVFDSQISGGKRYDLATLGRRSANATFHTSHATDRSQGITWAVDLTELLSNPQMSLADFAAARVNRLKQDVVNRIKRYT</sequence>
<dbReference type="InterPro" id="IPR024078">
    <property type="entry name" value="LmbE-like_dom_sf"/>
</dbReference>
<dbReference type="Pfam" id="PF02585">
    <property type="entry name" value="PIG-L"/>
    <property type="match status" value="1"/>
</dbReference>
<evidence type="ECO:0000313" key="1">
    <source>
        <dbReference type="EMBL" id="RXK53495.1"/>
    </source>
</evidence>